<feature type="region of interest" description="Disordered" evidence="1">
    <location>
        <begin position="1"/>
        <end position="22"/>
    </location>
</feature>
<comment type="caution">
    <text evidence="2">The sequence shown here is derived from an EMBL/GenBank/DDBJ whole genome shotgun (WGS) entry which is preliminary data.</text>
</comment>
<proteinExistence type="predicted"/>
<dbReference type="Proteomes" id="UP000292052">
    <property type="component" value="Unassembled WGS sequence"/>
</dbReference>
<dbReference type="OrthoDB" id="6781144at2759"/>
<evidence type="ECO:0000313" key="2">
    <source>
        <dbReference type="EMBL" id="RZC39349.1"/>
    </source>
</evidence>
<gene>
    <name evidence="2" type="ORF">BDFB_012984</name>
</gene>
<organism evidence="2 3">
    <name type="scientific">Asbolus verrucosus</name>
    <name type="common">Desert ironclad beetle</name>
    <dbReference type="NCBI Taxonomy" id="1661398"/>
    <lineage>
        <taxon>Eukaryota</taxon>
        <taxon>Metazoa</taxon>
        <taxon>Ecdysozoa</taxon>
        <taxon>Arthropoda</taxon>
        <taxon>Hexapoda</taxon>
        <taxon>Insecta</taxon>
        <taxon>Pterygota</taxon>
        <taxon>Neoptera</taxon>
        <taxon>Endopterygota</taxon>
        <taxon>Coleoptera</taxon>
        <taxon>Polyphaga</taxon>
        <taxon>Cucujiformia</taxon>
        <taxon>Tenebrionidae</taxon>
        <taxon>Pimeliinae</taxon>
        <taxon>Asbolus</taxon>
    </lineage>
</organism>
<keyword evidence="3" id="KW-1185">Reference proteome</keyword>
<sequence length="174" mass="19943">QLTSNSEKNRKQGDKSTRKLPGIGFNLTENGDYDIAGYQLVNVKSPQESNDAVNLQYLTKSQKQYLDNAFKKDDSESILKIVKPELIRLKRMIRKMENNIKKTNLTSTKGYIDMGTRRLFKVADAVDKDDVANKRQLDNYGIPMTVEVIKFYSDASLKDLQFGNNSGYFKTLHY</sequence>
<feature type="compositionally biased region" description="Basic and acidic residues" evidence="1">
    <location>
        <begin position="7"/>
        <end position="17"/>
    </location>
</feature>
<evidence type="ECO:0000313" key="3">
    <source>
        <dbReference type="Proteomes" id="UP000292052"/>
    </source>
</evidence>
<reference evidence="2 3" key="1">
    <citation type="submission" date="2017-03" db="EMBL/GenBank/DDBJ databases">
        <title>Genome of the blue death feigning beetle - Asbolus verrucosus.</title>
        <authorList>
            <person name="Rider S.D."/>
        </authorList>
    </citation>
    <scope>NUCLEOTIDE SEQUENCE [LARGE SCALE GENOMIC DNA]</scope>
    <source>
        <strain evidence="2">Butters</strain>
        <tissue evidence="2">Head and leg muscle</tissue>
    </source>
</reference>
<name>A0A482W3M6_ASBVE</name>
<feature type="non-terminal residue" evidence="2">
    <location>
        <position position="1"/>
    </location>
</feature>
<accession>A0A482W3M6</accession>
<dbReference type="AlphaFoldDB" id="A0A482W3M6"/>
<evidence type="ECO:0000256" key="1">
    <source>
        <dbReference type="SAM" id="MobiDB-lite"/>
    </source>
</evidence>
<dbReference type="EMBL" id="QDEB01035265">
    <property type="protein sequence ID" value="RZC39349.1"/>
    <property type="molecule type" value="Genomic_DNA"/>
</dbReference>
<feature type="non-terminal residue" evidence="2">
    <location>
        <position position="174"/>
    </location>
</feature>
<protein>
    <submittedName>
        <fullName evidence="2">Uncharacterized protein</fullName>
    </submittedName>
</protein>